<dbReference type="Pfam" id="PF00211">
    <property type="entry name" value="Guanylate_cyc"/>
    <property type="match status" value="1"/>
</dbReference>
<evidence type="ECO:0000259" key="1">
    <source>
        <dbReference type="PROSITE" id="PS50125"/>
    </source>
</evidence>
<evidence type="ECO:0000313" key="2">
    <source>
        <dbReference type="EMBL" id="SVD95295.1"/>
    </source>
</evidence>
<dbReference type="PANTHER" id="PTHR43081">
    <property type="entry name" value="ADENYLATE CYCLASE, TERMINAL-DIFFERENTIATION SPECIFIC-RELATED"/>
    <property type="match status" value="1"/>
</dbReference>
<gene>
    <name evidence="2" type="ORF">METZ01_LOCUS448149</name>
</gene>
<organism evidence="2">
    <name type="scientific">marine metagenome</name>
    <dbReference type="NCBI Taxonomy" id="408172"/>
    <lineage>
        <taxon>unclassified sequences</taxon>
        <taxon>metagenomes</taxon>
        <taxon>ecological metagenomes</taxon>
    </lineage>
</organism>
<proteinExistence type="predicted"/>
<dbReference type="Gene3D" id="3.30.70.1230">
    <property type="entry name" value="Nucleotide cyclase"/>
    <property type="match status" value="1"/>
</dbReference>
<dbReference type="GO" id="GO:0035556">
    <property type="term" value="P:intracellular signal transduction"/>
    <property type="evidence" value="ECO:0007669"/>
    <property type="project" value="InterPro"/>
</dbReference>
<dbReference type="InterPro" id="IPR029787">
    <property type="entry name" value="Nucleotide_cyclase"/>
</dbReference>
<dbReference type="CDD" id="cd07302">
    <property type="entry name" value="CHD"/>
    <property type="match status" value="1"/>
</dbReference>
<dbReference type="SMART" id="SM00044">
    <property type="entry name" value="CYCc"/>
    <property type="match status" value="1"/>
</dbReference>
<dbReference type="PANTHER" id="PTHR43081:SF1">
    <property type="entry name" value="ADENYLATE CYCLASE, TERMINAL-DIFFERENTIATION SPECIFIC"/>
    <property type="match status" value="1"/>
</dbReference>
<protein>
    <recommendedName>
        <fullName evidence="1">Guanylate cyclase domain-containing protein</fullName>
    </recommendedName>
</protein>
<dbReference type="PROSITE" id="PS50125">
    <property type="entry name" value="GUANYLATE_CYCLASE_2"/>
    <property type="match status" value="1"/>
</dbReference>
<dbReference type="GO" id="GO:0006171">
    <property type="term" value="P:cAMP biosynthetic process"/>
    <property type="evidence" value="ECO:0007669"/>
    <property type="project" value="TreeGrafter"/>
</dbReference>
<feature type="non-terminal residue" evidence="2">
    <location>
        <position position="1"/>
    </location>
</feature>
<sequence>VIDRMLKEDGTLKPQTSEATILFVDIAGFTEMSEKLDPQEIVKFLNQYFSAIVSVIERHKGVVTQFQGDAVLAVFNVPIADDQHASNAVNTARDICELVSQNRFGGQQLSCRVGITTGNVVAGNVGAKDRLNYTVHGDVVNLAARLEQLNKEFDTSVLIAASTVEKVEGIGFREIGNIQVRGKEENVSVFTLSQNSTDVTHRK</sequence>
<dbReference type="InterPro" id="IPR050697">
    <property type="entry name" value="Adenylyl/Guanylyl_Cyclase_3/4"/>
</dbReference>
<dbReference type="SUPFAM" id="SSF55073">
    <property type="entry name" value="Nucleotide cyclase"/>
    <property type="match status" value="1"/>
</dbReference>
<feature type="domain" description="Guanylate cyclase" evidence="1">
    <location>
        <begin position="20"/>
        <end position="147"/>
    </location>
</feature>
<reference evidence="2" key="1">
    <citation type="submission" date="2018-05" db="EMBL/GenBank/DDBJ databases">
        <authorList>
            <person name="Lanie J.A."/>
            <person name="Ng W.-L."/>
            <person name="Kazmierczak K.M."/>
            <person name="Andrzejewski T.M."/>
            <person name="Davidsen T.M."/>
            <person name="Wayne K.J."/>
            <person name="Tettelin H."/>
            <person name="Glass J.I."/>
            <person name="Rusch D."/>
            <person name="Podicherti R."/>
            <person name="Tsui H.-C.T."/>
            <person name="Winkler M.E."/>
        </authorList>
    </citation>
    <scope>NUCLEOTIDE SEQUENCE</scope>
</reference>
<dbReference type="InterPro" id="IPR001054">
    <property type="entry name" value="A/G_cyclase"/>
</dbReference>
<dbReference type="AlphaFoldDB" id="A0A382ZJR4"/>
<dbReference type="EMBL" id="UINC01184197">
    <property type="protein sequence ID" value="SVD95295.1"/>
    <property type="molecule type" value="Genomic_DNA"/>
</dbReference>
<name>A0A382ZJR4_9ZZZZ</name>
<accession>A0A382ZJR4</accession>